<protein>
    <recommendedName>
        <fullName evidence="4">Lipoprotein</fullName>
    </recommendedName>
</protein>
<sequence>MRKLVLLSLLACAACTTRADAPATPAAQPAPPLATAPAPAQSDTLAQIKSLIGKAECSSDSQCQILPIGARPCGGPAGYLAWSTAKTPVSDVQALADRYRGEQQERNTRSGMLSDCRAIAPPAVSCRAGSCQLGDALDAR</sequence>
<feature type="chain" id="PRO_5045730580" description="Lipoprotein" evidence="1">
    <location>
        <begin position="20"/>
        <end position="140"/>
    </location>
</feature>
<evidence type="ECO:0000256" key="1">
    <source>
        <dbReference type="SAM" id="SignalP"/>
    </source>
</evidence>
<dbReference type="RefSeq" id="WP_312550137.1">
    <property type="nucleotide sequence ID" value="NZ_JBHRVV010000001.1"/>
</dbReference>
<gene>
    <name evidence="2" type="ORF">ACFOPH_01055</name>
</gene>
<accession>A0ABV7PE10</accession>
<comment type="caution">
    <text evidence="2">The sequence shown here is derived from an EMBL/GenBank/DDBJ whole genome shotgun (WGS) entry which is preliminary data.</text>
</comment>
<dbReference type="Proteomes" id="UP001595665">
    <property type="component" value="Unassembled WGS sequence"/>
</dbReference>
<keyword evidence="3" id="KW-1185">Reference proteome</keyword>
<reference evidence="3" key="1">
    <citation type="journal article" date="2019" name="Int. J. Syst. Evol. Microbiol.">
        <title>The Global Catalogue of Microorganisms (GCM) 10K type strain sequencing project: providing services to taxonomists for standard genome sequencing and annotation.</title>
        <authorList>
            <consortium name="The Broad Institute Genomics Platform"/>
            <consortium name="The Broad Institute Genome Sequencing Center for Infectious Disease"/>
            <person name="Wu L."/>
            <person name="Ma J."/>
        </authorList>
    </citation>
    <scope>NUCLEOTIDE SEQUENCE [LARGE SCALE GENOMIC DNA]</scope>
    <source>
        <strain evidence="3">CCM 7480</strain>
    </source>
</reference>
<dbReference type="EMBL" id="JBHRVV010000001">
    <property type="protein sequence ID" value="MFC3456840.1"/>
    <property type="molecule type" value="Genomic_DNA"/>
</dbReference>
<proteinExistence type="predicted"/>
<evidence type="ECO:0008006" key="4">
    <source>
        <dbReference type="Google" id="ProtNLM"/>
    </source>
</evidence>
<feature type="signal peptide" evidence="1">
    <location>
        <begin position="1"/>
        <end position="19"/>
    </location>
</feature>
<evidence type="ECO:0000313" key="3">
    <source>
        <dbReference type="Proteomes" id="UP001595665"/>
    </source>
</evidence>
<evidence type="ECO:0000313" key="2">
    <source>
        <dbReference type="EMBL" id="MFC3456840.1"/>
    </source>
</evidence>
<name>A0ABV7PE10_9BURK</name>
<organism evidence="2 3">
    <name type="scientific">Massilia haematophila</name>
    <dbReference type="NCBI Taxonomy" id="457923"/>
    <lineage>
        <taxon>Bacteria</taxon>
        <taxon>Pseudomonadati</taxon>
        <taxon>Pseudomonadota</taxon>
        <taxon>Betaproteobacteria</taxon>
        <taxon>Burkholderiales</taxon>
        <taxon>Oxalobacteraceae</taxon>
        <taxon>Telluria group</taxon>
        <taxon>Massilia</taxon>
    </lineage>
</organism>
<keyword evidence="1" id="KW-0732">Signal</keyword>